<dbReference type="InterPro" id="IPR029071">
    <property type="entry name" value="Ubiquitin-like_domsf"/>
</dbReference>
<protein>
    <recommendedName>
        <fullName evidence="1">Ubiquitin-like domain-containing protein</fullName>
    </recommendedName>
</protein>
<dbReference type="PROSITE" id="PS00299">
    <property type="entry name" value="UBIQUITIN_1"/>
    <property type="match status" value="1"/>
</dbReference>
<name>A0A3G5A6D8_9VIRU</name>
<proteinExistence type="predicted"/>
<dbReference type="InterPro" id="IPR019956">
    <property type="entry name" value="Ubiquitin_dom"/>
</dbReference>
<dbReference type="PANTHER" id="PTHR10666">
    <property type="entry name" value="UBIQUITIN"/>
    <property type="match status" value="1"/>
</dbReference>
<feature type="domain" description="Ubiquitin-like" evidence="1">
    <location>
        <begin position="290"/>
        <end position="365"/>
    </location>
</feature>
<dbReference type="PRINTS" id="PR00348">
    <property type="entry name" value="UBIQUITIN"/>
</dbReference>
<evidence type="ECO:0000313" key="2">
    <source>
        <dbReference type="EMBL" id="AYV82807.1"/>
    </source>
</evidence>
<dbReference type="EMBL" id="MK072384">
    <property type="protein sequence ID" value="AYV82807.1"/>
    <property type="molecule type" value="Genomic_DNA"/>
</dbReference>
<dbReference type="Gene3D" id="3.10.20.90">
    <property type="entry name" value="Phosphatidylinositol 3-kinase Catalytic Subunit, Chain A, domain 1"/>
    <property type="match status" value="1"/>
</dbReference>
<organism evidence="2">
    <name type="scientific">Hyperionvirus sp</name>
    <dbReference type="NCBI Taxonomy" id="2487770"/>
    <lineage>
        <taxon>Viruses</taxon>
        <taxon>Varidnaviria</taxon>
        <taxon>Bamfordvirae</taxon>
        <taxon>Nucleocytoviricota</taxon>
        <taxon>Megaviricetes</taxon>
        <taxon>Imitervirales</taxon>
        <taxon>Mimiviridae</taxon>
        <taxon>Klosneuvirinae</taxon>
    </lineage>
</organism>
<accession>A0A3G5A6D8</accession>
<dbReference type="InterPro" id="IPR000626">
    <property type="entry name" value="Ubiquitin-like_dom"/>
</dbReference>
<dbReference type="Pfam" id="PF00240">
    <property type="entry name" value="ubiquitin"/>
    <property type="match status" value="1"/>
</dbReference>
<gene>
    <name evidence="2" type="ORF">Hyperionvirus2_175</name>
</gene>
<dbReference type="PROSITE" id="PS50053">
    <property type="entry name" value="UBIQUITIN_2"/>
    <property type="match status" value="1"/>
</dbReference>
<dbReference type="SUPFAM" id="SSF54236">
    <property type="entry name" value="Ubiquitin-like"/>
    <property type="match status" value="1"/>
</dbReference>
<dbReference type="InterPro" id="IPR019954">
    <property type="entry name" value="Ubiquitin_CS"/>
</dbReference>
<reference evidence="2" key="1">
    <citation type="submission" date="2018-10" db="EMBL/GenBank/DDBJ databases">
        <title>Hidden diversity of soil giant viruses.</title>
        <authorList>
            <person name="Schulz F."/>
            <person name="Alteio L."/>
            <person name="Goudeau D."/>
            <person name="Ryan E.M."/>
            <person name="Malmstrom R.R."/>
            <person name="Blanchard J."/>
            <person name="Woyke T."/>
        </authorList>
    </citation>
    <scope>NUCLEOTIDE SEQUENCE</scope>
    <source>
        <strain evidence="2">HYV1</strain>
    </source>
</reference>
<sequence>MISLNCEPQIASAKIPMGTTLDELFNKYNPYGEKFIFWNDFMILRALIVNKIKYEPVEADMTYHDYYSKYRASEIRNMKAKIIDNKIRVNGMDIGFKRTLRIPNFKCDMHPDLGLFPIHKVGKRLVLPMYQREGLWMELGPLIDWRHSNMAIKVGCGDKNIINGEDWETNVGRLNGNYCTYPGQTYLDGAFIKKDRKQQIVGTLNDNSLRFEIYVPIENHLHVYIPSQKKFVSPFELISKSSLNDQDELIYIRQKECHDHNVNTLTTTLSDLGMRDGDMLMYKTHATVEGNITVTTLLGKKTIVPFNRLMTVMYLKNYLEEELGIPNDQQRLIYAGKQMDEQKLLSAYGVDNDHTVHLVLRLRGGDGHDHERFRNVRIEENGFIYNRVSCYHPNICFNTMGCYQFSVKLVNSAQYKKMPVTPITKATYASHNYPWLEEYNEDCVSTIFI</sequence>
<dbReference type="CDD" id="cd17039">
    <property type="entry name" value="Ubl_ubiquitin_like"/>
    <property type="match status" value="1"/>
</dbReference>
<dbReference type="SMART" id="SM00213">
    <property type="entry name" value="UBQ"/>
    <property type="match status" value="1"/>
</dbReference>
<dbReference type="InterPro" id="IPR050158">
    <property type="entry name" value="Ubiquitin_ubiquitin-like"/>
</dbReference>
<evidence type="ECO:0000259" key="1">
    <source>
        <dbReference type="PROSITE" id="PS50053"/>
    </source>
</evidence>